<comment type="caution">
    <text evidence="2">The sequence shown here is derived from an EMBL/GenBank/DDBJ whole genome shotgun (WGS) entry which is preliminary data.</text>
</comment>
<reference evidence="2" key="1">
    <citation type="journal article" date="2020" name="Phytopathology">
        <title>Genome Sequence Resources of Colletotrichum truncatum, C. plurivorum, C. musicola, and C. sojae: Four Species Pathogenic to Soybean (Glycine max).</title>
        <authorList>
            <person name="Rogerio F."/>
            <person name="Boufleur T.R."/>
            <person name="Ciampi-Guillardi M."/>
            <person name="Sukno S.A."/>
            <person name="Thon M.R."/>
            <person name="Massola Junior N.S."/>
            <person name="Baroncelli R."/>
        </authorList>
    </citation>
    <scope>NUCLEOTIDE SEQUENCE</scope>
    <source>
        <strain evidence="2">LFN00145</strain>
    </source>
</reference>
<proteinExistence type="predicted"/>
<protein>
    <submittedName>
        <fullName evidence="2">Uncharacterized protein</fullName>
    </submittedName>
</protein>
<dbReference type="EMBL" id="WIGO01000164">
    <property type="protein sequence ID" value="KAF6825903.1"/>
    <property type="molecule type" value="Genomic_DNA"/>
</dbReference>
<gene>
    <name evidence="2" type="ORF">CPLU01_09993</name>
</gene>
<feature type="compositionally biased region" description="Basic and acidic residues" evidence="1">
    <location>
        <begin position="101"/>
        <end position="112"/>
    </location>
</feature>
<feature type="region of interest" description="Disordered" evidence="1">
    <location>
        <begin position="101"/>
        <end position="127"/>
    </location>
</feature>
<evidence type="ECO:0000256" key="1">
    <source>
        <dbReference type="SAM" id="MobiDB-lite"/>
    </source>
</evidence>
<feature type="region of interest" description="Disordered" evidence="1">
    <location>
        <begin position="164"/>
        <end position="197"/>
    </location>
</feature>
<feature type="compositionally biased region" description="Polar residues" evidence="1">
    <location>
        <begin position="172"/>
        <end position="185"/>
    </location>
</feature>
<evidence type="ECO:0000313" key="2">
    <source>
        <dbReference type="EMBL" id="KAF6825903.1"/>
    </source>
</evidence>
<keyword evidence="3" id="KW-1185">Reference proteome</keyword>
<name>A0A8H6NAR0_9PEZI</name>
<dbReference type="AlphaFoldDB" id="A0A8H6NAR0"/>
<accession>A0A8H6NAR0</accession>
<dbReference type="Proteomes" id="UP000654918">
    <property type="component" value="Unassembled WGS sequence"/>
</dbReference>
<organism evidence="2 3">
    <name type="scientific">Colletotrichum plurivorum</name>
    <dbReference type="NCBI Taxonomy" id="2175906"/>
    <lineage>
        <taxon>Eukaryota</taxon>
        <taxon>Fungi</taxon>
        <taxon>Dikarya</taxon>
        <taxon>Ascomycota</taxon>
        <taxon>Pezizomycotina</taxon>
        <taxon>Sordariomycetes</taxon>
        <taxon>Hypocreomycetidae</taxon>
        <taxon>Glomerellales</taxon>
        <taxon>Glomerellaceae</taxon>
        <taxon>Colletotrichum</taxon>
        <taxon>Colletotrichum orchidearum species complex</taxon>
    </lineage>
</organism>
<evidence type="ECO:0000313" key="3">
    <source>
        <dbReference type="Proteomes" id="UP000654918"/>
    </source>
</evidence>
<sequence>MVAEASDGDGVKRDDSMQCGVPVPPRTGIAVAPNTCQGQETLAAKLALGGRRDGIHIAGDAINGSSSLISGQRSRVVEGLRHCWYQPLTKPVPFRRGEAMVEKESTGGEDGRVCSSRRGPGADEDDDEAWRLLAETRQKKLPARRLPGRRAVISCDPESLAGRAAVARPGSNDHQVLWQQSTWSQVPDEPVNGDALG</sequence>